<evidence type="ECO:0000256" key="3">
    <source>
        <dbReference type="ARBA" id="ARBA00022574"/>
    </source>
</evidence>
<feature type="repeat" description="WD" evidence="13">
    <location>
        <begin position="192"/>
        <end position="233"/>
    </location>
</feature>
<name>A0A9E7JFB9_9LILI</name>
<feature type="repeat" description="WD" evidence="13">
    <location>
        <begin position="415"/>
        <end position="448"/>
    </location>
</feature>
<dbReference type="SUPFAM" id="SSF53335">
    <property type="entry name" value="S-adenosyl-L-methionine-dependent methyltransferases"/>
    <property type="match status" value="2"/>
</dbReference>
<dbReference type="InterPro" id="IPR029063">
    <property type="entry name" value="SAM-dependent_MTases_sf"/>
</dbReference>
<dbReference type="EMBL" id="CP097503">
    <property type="protein sequence ID" value="URD78632.1"/>
    <property type="molecule type" value="Genomic_DNA"/>
</dbReference>
<keyword evidence="8" id="KW-0735">Signal-anchor</keyword>
<feature type="compositionally biased region" description="Polar residues" evidence="14">
    <location>
        <begin position="36"/>
        <end position="47"/>
    </location>
</feature>
<comment type="similarity">
    <text evidence="1">Belongs to the WD repeat CDC20/Fizzy family.</text>
</comment>
<dbReference type="FunFam" id="3.40.50.150:FF:000076">
    <property type="entry name" value="probable methyltransferase PMT21"/>
    <property type="match status" value="1"/>
</dbReference>
<dbReference type="PROSITE" id="PS50294">
    <property type="entry name" value="WD_REPEATS_REGION"/>
    <property type="match status" value="3"/>
</dbReference>
<feature type="transmembrane region" description="Helical" evidence="15">
    <location>
        <begin position="498"/>
        <end position="516"/>
    </location>
</feature>
<dbReference type="InterPro" id="IPR011047">
    <property type="entry name" value="Quinoprotein_ADH-like_sf"/>
</dbReference>
<comment type="similarity">
    <text evidence="2">Belongs to the methyltransferase superfamily.</text>
</comment>
<keyword evidence="11" id="KW-0325">Glycoprotein</keyword>
<dbReference type="Proteomes" id="UP001055439">
    <property type="component" value="Chromosome 10"/>
</dbReference>
<evidence type="ECO:0000256" key="6">
    <source>
        <dbReference type="ARBA" id="ARBA00022692"/>
    </source>
</evidence>
<dbReference type="GO" id="GO:0032259">
    <property type="term" value="P:methylation"/>
    <property type="evidence" value="ECO:0007669"/>
    <property type="project" value="UniProtKB-KW"/>
</dbReference>
<dbReference type="Pfam" id="PF03141">
    <property type="entry name" value="Methyltransf_29"/>
    <property type="match status" value="1"/>
</dbReference>
<dbReference type="SMART" id="SM00320">
    <property type="entry name" value="WD40"/>
    <property type="match status" value="5"/>
</dbReference>
<evidence type="ECO:0000256" key="13">
    <source>
        <dbReference type="PROSITE-ProRule" id="PRU00221"/>
    </source>
</evidence>
<evidence type="ECO:0000256" key="11">
    <source>
        <dbReference type="ARBA" id="ARBA00023180"/>
    </source>
</evidence>
<evidence type="ECO:0000256" key="7">
    <source>
        <dbReference type="ARBA" id="ARBA00022737"/>
    </source>
</evidence>
<evidence type="ECO:0000256" key="10">
    <source>
        <dbReference type="ARBA" id="ARBA00023136"/>
    </source>
</evidence>
<dbReference type="InterPro" id="IPR056150">
    <property type="entry name" value="WD40_CDC20-Fz"/>
</dbReference>
<dbReference type="SUPFAM" id="SSF50998">
    <property type="entry name" value="Quinoprotein alcohol dehydrogenase-like"/>
    <property type="match status" value="1"/>
</dbReference>
<dbReference type="PROSITE" id="PS00678">
    <property type="entry name" value="WD_REPEATS_1"/>
    <property type="match status" value="2"/>
</dbReference>
<evidence type="ECO:0000259" key="16">
    <source>
        <dbReference type="Pfam" id="PF24807"/>
    </source>
</evidence>
<dbReference type="InterPro" id="IPR019775">
    <property type="entry name" value="WD40_repeat_CS"/>
</dbReference>
<evidence type="ECO:0000313" key="17">
    <source>
        <dbReference type="EMBL" id="URD78632.1"/>
    </source>
</evidence>
<keyword evidence="4" id="KW-0489">Methyltransferase</keyword>
<dbReference type="OrthoDB" id="1136713at2759"/>
<dbReference type="CDD" id="cd00200">
    <property type="entry name" value="WD40"/>
    <property type="match status" value="1"/>
</dbReference>
<feature type="transmembrane region" description="Helical" evidence="15">
    <location>
        <begin position="537"/>
        <end position="559"/>
    </location>
</feature>
<evidence type="ECO:0000256" key="14">
    <source>
        <dbReference type="SAM" id="MobiDB-lite"/>
    </source>
</evidence>
<dbReference type="Gene3D" id="2.130.10.10">
    <property type="entry name" value="YVTN repeat-like/Quinoprotein amine dehydrogenase"/>
    <property type="match status" value="1"/>
</dbReference>
<keyword evidence="7" id="KW-0677">Repeat</keyword>
<dbReference type="PANTHER" id="PTHR10108">
    <property type="entry name" value="SAM-DEPENDENT METHYLTRANSFERASE"/>
    <property type="match status" value="1"/>
</dbReference>
<protein>
    <recommendedName>
        <fullName evidence="16">CDC20/Fizzy WD40 domain-containing protein</fullName>
    </recommendedName>
</protein>
<keyword evidence="9 15" id="KW-1133">Transmembrane helix</keyword>
<sequence length="1116" mass="125926">MDAGSFSSSVSSGKGRSASRRHPLQDVPSRPFMPSMHTSSRNPSSRQTGDRFIPDRSAMDMDVAYYLLTETRKEKETAAAASPSKEAYRKLLAENLLKNRTRILAFRNKPPAPAQPFFHEDDVVSSHHVKPAKQRRYIPQSAERTLDAPDIVDDYYLNLLDWGSSNVLSIALGNTVYLWDAADGSTSELVTVDDDAGPVTSVSWAPDGRHIAVGLNSSDIQLWDSTSNRLMRTLRGVHGSRVGSLAWNNNILTTGGMDGMIVNNDVRVRSHVVQTYRGHQQEVCGLKWSGSGQQLASGGNDNLLHIWDISMASSNPSPGQNQWLHRFDDHMAAVKALAWCPFQSNLLASGGGGGDRCIKFWNTHTGACLNSVDTGSQVCALLWNKKERELLSSHGFTQNQLTLWKYPSMVKMAELTGHTSRVLFMAQSPDGCTVASAAGDETLRFWNVFGTPEESKPAAKSATRTPFSSYNHISLACRHLITFYVEHSDSSLGYRNGSSINALQSWLILFLSYYRKEKRMKNKDTKSSAYHDTSSRIIPMTLMLIVLCGFSFYLGGIYFSEKNRFFKQDVAPAILHEQSVVAPLRIDSVEFPECSSDLQDYTPCTDPKRWKKYGNYRLSFMERRCPPMVERKECLVPPPAGYKVPIRWPKSRDQCWYRNVPYDWINNQKSNQHWLRKEGEKFIFPGGGTMFPNGVGAYVDLMQDLIPGMKNGTIRTAIDTGCGVASWGGDLLDRGILTVSLAPRDNHEAQVQFALERGIPAILGIISTQRLPFPSNSFDMAHCSRCLIPWTEFDGIYLLEIHRILRPGGFWVLSGPPVNYENRWRGWNTTVEEQKANFDKIKKLLTSMCFKLYQIKDDIAVWQKSVDNSCYDQLNSSSFPPKCDDSMDPDSAWYIPLRTCLNVPSQKLKKLALKSAPRWPKRLHMAPERVAMVPGGNSGGFKHDDSKWKVRVKHYKTLLPALGSDKIRNVMDMNTLYGGFAAALISYPVWVMNVVSSYGPNSLGVVYDRGLIGTYHDWCEAFSTYPRTYDLLHFDGLFTAESHRCEMKYVLLEMDRILRPNGYVIIRESNYFVYAIASIANGIRWDCQKHDTEYNVEKEKLLICQKKLWYAKQGQQ</sequence>
<dbReference type="GO" id="GO:0005768">
    <property type="term" value="C:endosome"/>
    <property type="evidence" value="ECO:0007669"/>
    <property type="project" value="TreeGrafter"/>
</dbReference>
<dbReference type="GO" id="GO:0005802">
    <property type="term" value="C:trans-Golgi network"/>
    <property type="evidence" value="ECO:0007669"/>
    <property type="project" value="TreeGrafter"/>
</dbReference>
<dbReference type="GO" id="GO:0008168">
    <property type="term" value="F:methyltransferase activity"/>
    <property type="evidence" value="ECO:0007669"/>
    <property type="project" value="UniProtKB-KW"/>
</dbReference>
<comment type="subcellular location">
    <subcellularLocation>
        <location evidence="12">Endomembrane system</location>
        <topology evidence="12">Single-pass type II membrane protein</topology>
    </subcellularLocation>
</comment>
<feature type="repeat" description="WD" evidence="13">
    <location>
        <begin position="276"/>
        <end position="317"/>
    </location>
</feature>
<evidence type="ECO:0000256" key="15">
    <source>
        <dbReference type="SAM" id="Phobius"/>
    </source>
</evidence>
<evidence type="ECO:0000256" key="12">
    <source>
        <dbReference type="ARBA" id="ARBA00060399"/>
    </source>
</evidence>
<keyword evidence="10 15" id="KW-0472">Membrane</keyword>
<dbReference type="InterPro" id="IPR004159">
    <property type="entry name" value="Put_SAM_MeTrfase"/>
</dbReference>
<dbReference type="Pfam" id="PF24807">
    <property type="entry name" value="WD40_CDC20-Fz"/>
    <property type="match status" value="1"/>
</dbReference>
<keyword evidence="3 13" id="KW-0853">WD repeat</keyword>
<dbReference type="InterPro" id="IPR015943">
    <property type="entry name" value="WD40/YVTN_repeat-like_dom_sf"/>
</dbReference>
<dbReference type="PROSITE" id="PS50082">
    <property type="entry name" value="WD_REPEATS_2"/>
    <property type="match status" value="3"/>
</dbReference>
<keyword evidence="18" id="KW-1185">Reference proteome</keyword>
<evidence type="ECO:0000256" key="2">
    <source>
        <dbReference type="ARBA" id="ARBA00008361"/>
    </source>
</evidence>
<feature type="compositionally biased region" description="Low complexity" evidence="14">
    <location>
        <begin position="1"/>
        <end position="16"/>
    </location>
</feature>
<proteinExistence type="inferred from homology"/>
<keyword evidence="5" id="KW-0808">Transferase</keyword>
<evidence type="ECO:0000313" key="18">
    <source>
        <dbReference type="Proteomes" id="UP001055439"/>
    </source>
</evidence>
<feature type="domain" description="CDC20/Fizzy WD40" evidence="16">
    <location>
        <begin position="146"/>
        <end position="446"/>
    </location>
</feature>
<reference evidence="17" key="1">
    <citation type="submission" date="2022-05" db="EMBL/GenBank/DDBJ databases">
        <title>The Musa troglodytarum L. genome provides insights into the mechanism of non-climacteric behaviour and enrichment of carotenoids.</title>
        <authorList>
            <person name="Wang J."/>
        </authorList>
    </citation>
    <scope>NUCLEOTIDE SEQUENCE</scope>
    <source>
        <tissue evidence="17">Leaf</tissue>
    </source>
</reference>
<evidence type="ECO:0000256" key="8">
    <source>
        <dbReference type="ARBA" id="ARBA00022968"/>
    </source>
</evidence>
<dbReference type="InterPro" id="IPR001680">
    <property type="entry name" value="WD40_rpt"/>
</dbReference>
<evidence type="ECO:0000256" key="1">
    <source>
        <dbReference type="ARBA" id="ARBA00006445"/>
    </source>
</evidence>
<accession>A0A9E7JFB9</accession>
<feature type="region of interest" description="Disordered" evidence="14">
    <location>
        <begin position="1"/>
        <end position="54"/>
    </location>
</feature>
<evidence type="ECO:0000256" key="5">
    <source>
        <dbReference type="ARBA" id="ARBA00022679"/>
    </source>
</evidence>
<evidence type="ECO:0000256" key="4">
    <source>
        <dbReference type="ARBA" id="ARBA00022603"/>
    </source>
</evidence>
<keyword evidence="6 15" id="KW-0812">Transmembrane</keyword>
<dbReference type="AlphaFoldDB" id="A0A9E7JFB9"/>
<dbReference type="PANTHER" id="PTHR10108:SF984">
    <property type="entry name" value="METHYLTRANSFERASE PMT21-RELATED"/>
    <property type="match status" value="1"/>
</dbReference>
<organism evidence="17 18">
    <name type="scientific">Musa troglodytarum</name>
    <name type="common">fe'i banana</name>
    <dbReference type="NCBI Taxonomy" id="320322"/>
    <lineage>
        <taxon>Eukaryota</taxon>
        <taxon>Viridiplantae</taxon>
        <taxon>Streptophyta</taxon>
        <taxon>Embryophyta</taxon>
        <taxon>Tracheophyta</taxon>
        <taxon>Spermatophyta</taxon>
        <taxon>Magnoliopsida</taxon>
        <taxon>Liliopsida</taxon>
        <taxon>Zingiberales</taxon>
        <taxon>Musaceae</taxon>
        <taxon>Musa</taxon>
    </lineage>
</organism>
<dbReference type="Gene3D" id="3.40.50.150">
    <property type="entry name" value="Vaccinia Virus protein VP39"/>
    <property type="match status" value="1"/>
</dbReference>
<evidence type="ECO:0000256" key="9">
    <source>
        <dbReference type="ARBA" id="ARBA00022989"/>
    </source>
</evidence>
<gene>
    <name evidence="17" type="ORF">MUK42_05609</name>
</gene>